<feature type="repeat" description="ANK" evidence="3">
    <location>
        <begin position="388"/>
        <end position="421"/>
    </location>
</feature>
<feature type="repeat" description="ANK" evidence="3">
    <location>
        <begin position="354"/>
        <end position="387"/>
    </location>
</feature>
<gene>
    <name evidence="4" type="ORF">BC936DRAFT_141703</name>
</gene>
<organism evidence="4 5">
    <name type="scientific">Jimgerdemannia flammicorona</name>
    <dbReference type="NCBI Taxonomy" id="994334"/>
    <lineage>
        <taxon>Eukaryota</taxon>
        <taxon>Fungi</taxon>
        <taxon>Fungi incertae sedis</taxon>
        <taxon>Mucoromycota</taxon>
        <taxon>Mucoromycotina</taxon>
        <taxon>Endogonomycetes</taxon>
        <taxon>Endogonales</taxon>
        <taxon>Endogonaceae</taxon>
        <taxon>Jimgerdemannia</taxon>
    </lineage>
</organism>
<dbReference type="Pfam" id="PF12796">
    <property type="entry name" value="Ank_2"/>
    <property type="match status" value="2"/>
</dbReference>
<dbReference type="InterPro" id="IPR036770">
    <property type="entry name" value="Ankyrin_rpt-contain_sf"/>
</dbReference>
<dbReference type="Pfam" id="PF13637">
    <property type="entry name" value="Ank_4"/>
    <property type="match status" value="1"/>
</dbReference>
<dbReference type="PANTHER" id="PTHR24180">
    <property type="entry name" value="CYCLIN-DEPENDENT KINASE INHIBITOR 2C-RELATED"/>
    <property type="match status" value="1"/>
</dbReference>
<keyword evidence="5" id="KW-1185">Reference proteome</keyword>
<dbReference type="Gene3D" id="1.25.40.20">
    <property type="entry name" value="Ankyrin repeat-containing domain"/>
    <property type="match status" value="3"/>
</dbReference>
<accession>A0A433DFW1</accession>
<dbReference type="EMBL" id="RBNI01002032">
    <property type="protein sequence ID" value="RUP49716.1"/>
    <property type="molecule type" value="Genomic_DNA"/>
</dbReference>
<dbReference type="AlphaFoldDB" id="A0A433DFW1"/>
<evidence type="ECO:0000313" key="5">
    <source>
        <dbReference type="Proteomes" id="UP000268093"/>
    </source>
</evidence>
<keyword evidence="2 3" id="KW-0040">ANK repeat</keyword>
<evidence type="ECO:0000256" key="3">
    <source>
        <dbReference type="PROSITE-ProRule" id="PRU00023"/>
    </source>
</evidence>
<sequence length="481" mass="52793">MAREQPPLGVRRVLDMPTKALHDSAVRLQFLHFVQRMQVSVKIDLPFDVERHDAEALEQTYNEWQESYSQLTTKKEMLPIKFYYCFLAYKYFCHADFLGLHLSSWNQPNLNTMRRRSKNAYYLLKDQGVEYFANPLAPSFSNLIDCYQKYFDEIIHRVNDHVATASPNIEDVKIPKRELGIVALTANESDIDHDDVQIPEAKSDMDCDDVQVPEAKPDVQAPKAKPDMDHDDVQIPEAKSDMDCDDVQAHEAKPDINDDDLQVLEAKPNMDFNTQVPEPSSLRDKTGSTPLHCAAGEGHLEIVQALVIEFGQNVNAVDDSGRTPLHFAAREGHADIVKILVADLGANGNVMDKFGYTPLHVAVEQGHVSVVGLLTGTLGAGVNATDNTGQTPLHLAAREGYVSIVRLLAGTLGADVNATDNTGQTPLHVAARMGHGNIATALVEAGANIHSTDDSGTTSIHVAAAVGNIDVVRALGPIVWK</sequence>
<dbReference type="Proteomes" id="UP000268093">
    <property type="component" value="Unassembled WGS sequence"/>
</dbReference>
<proteinExistence type="predicted"/>
<comment type="caution">
    <text evidence="4">The sequence shown here is derived from an EMBL/GenBank/DDBJ whole genome shotgun (WGS) entry which is preliminary data.</text>
</comment>
<dbReference type="InterPro" id="IPR002110">
    <property type="entry name" value="Ankyrin_rpt"/>
</dbReference>
<evidence type="ECO:0000313" key="4">
    <source>
        <dbReference type="EMBL" id="RUP49716.1"/>
    </source>
</evidence>
<name>A0A433DFW1_9FUNG</name>
<evidence type="ECO:0000256" key="2">
    <source>
        <dbReference type="ARBA" id="ARBA00023043"/>
    </source>
</evidence>
<feature type="repeat" description="ANK" evidence="3">
    <location>
        <begin position="286"/>
        <end position="319"/>
    </location>
</feature>
<feature type="repeat" description="ANK" evidence="3">
    <location>
        <begin position="422"/>
        <end position="454"/>
    </location>
</feature>
<dbReference type="SMART" id="SM00248">
    <property type="entry name" value="ANK"/>
    <property type="match status" value="5"/>
</dbReference>
<evidence type="ECO:0000256" key="1">
    <source>
        <dbReference type="ARBA" id="ARBA00022737"/>
    </source>
</evidence>
<dbReference type="PANTHER" id="PTHR24180:SF45">
    <property type="entry name" value="POLY [ADP-RIBOSE] POLYMERASE TANKYRASE"/>
    <property type="match status" value="1"/>
</dbReference>
<feature type="repeat" description="ANK" evidence="3">
    <location>
        <begin position="320"/>
        <end position="353"/>
    </location>
</feature>
<dbReference type="PROSITE" id="PS50297">
    <property type="entry name" value="ANK_REP_REGION"/>
    <property type="match status" value="6"/>
</dbReference>
<reference evidence="4 5" key="1">
    <citation type="journal article" date="2018" name="New Phytol.">
        <title>Phylogenomics of Endogonaceae and evolution of mycorrhizas within Mucoromycota.</title>
        <authorList>
            <person name="Chang Y."/>
            <person name="Desiro A."/>
            <person name="Na H."/>
            <person name="Sandor L."/>
            <person name="Lipzen A."/>
            <person name="Clum A."/>
            <person name="Barry K."/>
            <person name="Grigoriev I.V."/>
            <person name="Martin F.M."/>
            <person name="Stajich J.E."/>
            <person name="Smith M.E."/>
            <person name="Bonito G."/>
            <person name="Spatafora J.W."/>
        </authorList>
    </citation>
    <scope>NUCLEOTIDE SEQUENCE [LARGE SCALE GENOMIC DNA]</scope>
    <source>
        <strain evidence="4 5">GMNB39</strain>
    </source>
</reference>
<dbReference type="PRINTS" id="PR01415">
    <property type="entry name" value="ANKYRIN"/>
</dbReference>
<dbReference type="PROSITE" id="PS50088">
    <property type="entry name" value="ANK_REPEAT"/>
    <property type="match status" value="6"/>
</dbReference>
<dbReference type="SUPFAM" id="SSF48403">
    <property type="entry name" value="Ankyrin repeat"/>
    <property type="match status" value="1"/>
</dbReference>
<keyword evidence="1" id="KW-0677">Repeat</keyword>
<dbReference type="OrthoDB" id="539213at2759"/>
<dbReference type="InterPro" id="IPR051637">
    <property type="entry name" value="Ank_repeat_dom-contain_49"/>
</dbReference>
<feature type="repeat" description="ANK" evidence="3">
    <location>
        <begin position="455"/>
        <end position="475"/>
    </location>
</feature>
<protein>
    <submittedName>
        <fullName evidence="4">Ankyrin repeat-containing domain protein</fullName>
    </submittedName>
</protein>